<protein>
    <recommendedName>
        <fullName evidence="7">Protein kinase domain-containing protein</fullName>
    </recommendedName>
</protein>
<dbReference type="Pfam" id="PF00069">
    <property type="entry name" value="Pkinase"/>
    <property type="match status" value="1"/>
</dbReference>
<keyword evidence="3 6" id="KW-0547">Nucleotide-binding</keyword>
<accession>A0A7S2LK70</accession>
<proteinExistence type="predicted"/>
<feature type="domain" description="Protein kinase" evidence="7">
    <location>
        <begin position="209"/>
        <end position="460"/>
    </location>
</feature>
<dbReference type="SUPFAM" id="SSF56112">
    <property type="entry name" value="Protein kinase-like (PK-like)"/>
    <property type="match status" value="1"/>
</dbReference>
<dbReference type="InterPro" id="IPR017441">
    <property type="entry name" value="Protein_kinase_ATP_BS"/>
</dbReference>
<dbReference type="InterPro" id="IPR011009">
    <property type="entry name" value="Kinase-like_dom_sf"/>
</dbReference>
<keyword evidence="1" id="KW-0723">Serine/threonine-protein kinase</keyword>
<evidence type="ECO:0000313" key="8">
    <source>
        <dbReference type="EMBL" id="CAD9608864.1"/>
    </source>
</evidence>
<dbReference type="InterPro" id="IPR000719">
    <property type="entry name" value="Prot_kinase_dom"/>
</dbReference>
<keyword evidence="5 6" id="KW-0067">ATP-binding</keyword>
<dbReference type="PROSITE" id="PS00107">
    <property type="entry name" value="PROTEIN_KINASE_ATP"/>
    <property type="match status" value="1"/>
</dbReference>
<dbReference type="SMART" id="SM00220">
    <property type="entry name" value="S_TKc"/>
    <property type="match status" value="1"/>
</dbReference>
<evidence type="ECO:0000256" key="2">
    <source>
        <dbReference type="ARBA" id="ARBA00022679"/>
    </source>
</evidence>
<sequence>MLSPDPEQALFHLRHLHYCTAGQSELEHRFSMGCQHSSPLINNDDHSCIDGDDSRSSSSSHQFRIGILPCIVKNRGDSNSRSSDDSLSTQCQSTDELTKFDGIVSTFDQSIDDDCSRESVTDWLATTKSNHSSYMDAVKNSESVTSIQPPMLPLPPRRHLTDVSNNAEMKVYSSKTISVDRRHVALPTTKPDGLASGDFLRFRYIVNDYILMQKIGSGGHSEVRLSKNKATNALFAVKIMQKGRHQMIQQEIAILTKLSHPNVIKLYEVIDDQRVDKVYLVLEFLKGGDLMRIVESEGPYKEEVQLRGILLQVMSGLHYLHDNNILQNDLKPSNLLVSDAGVVKISDFGISTICRIRRSDDHSGTPAFMAPEVIEGDAAFDGRQADVYSLGATCFYLRFGRPPFVGRNVSDLYLQIKTARLCFPGDENGSESLRDFISGLMTKDPLHRLCLKDALKHRWLDFMS</sequence>
<dbReference type="EMBL" id="HBGZ01018103">
    <property type="protein sequence ID" value="CAD9608864.1"/>
    <property type="molecule type" value="Transcribed_RNA"/>
</dbReference>
<evidence type="ECO:0000256" key="6">
    <source>
        <dbReference type="PROSITE-ProRule" id="PRU10141"/>
    </source>
</evidence>
<organism evidence="8">
    <name type="scientific">Skeletonema marinoi</name>
    <dbReference type="NCBI Taxonomy" id="267567"/>
    <lineage>
        <taxon>Eukaryota</taxon>
        <taxon>Sar</taxon>
        <taxon>Stramenopiles</taxon>
        <taxon>Ochrophyta</taxon>
        <taxon>Bacillariophyta</taxon>
        <taxon>Coscinodiscophyceae</taxon>
        <taxon>Thalassiosirophycidae</taxon>
        <taxon>Thalassiosirales</taxon>
        <taxon>Skeletonemataceae</taxon>
        <taxon>Skeletonema</taxon>
        <taxon>Skeletonema marinoi-dohrnii complex</taxon>
    </lineage>
</organism>
<dbReference type="GO" id="GO:0005524">
    <property type="term" value="F:ATP binding"/>
    <property type="evidence" value="ECO:0007669"/>
    <property type="project" value="UniProtKB-UniRule"/>
</dbReference>
<gene>
    <name evidence="8" type="ORF">SMAR0320_LOCUS13038</name>
</gene>
<dbReference type="GO" id="GO:0005634">
    <property type="term" value="C:nucleus"/>
    <property type="evidence" value="ECO:0007669"/>
    <property type="project" value="TreeGrafter"/>
</dbReference>
<name>A0A7S2LK70_9STRA</name>
<dbReference type="CDD" id="cd14008">
    <property type="entry name" value="STKc_LKB1_CaMKK"/>
    <property type="match status" value="1"/>
</dbReference>
<feature type="binding site" evidence="6">
    <location>
        <position position="238"/>
    </location>
    <ligand>
        <name>ATP</name>
        <dbReference type="ChEBI" id="CHEBI:30616"/>
    </ligand>
</feature>
<evidence type="ECO:0000256" key="5">
    <source>
        <dbReference type="ARBA" id="ARBA00022840"/>
    </source>
</evidence>
<dbReference type="GO" id="GO:0004674">
    <property type="term" value="F:protein serine/threonine kinase activity"/>
    <property type="evidence" value="ECO:0007669"/>
    <property type="project" value="UniProtKB-KW"/>
</dbReference>
<evidence type="ECO:0000256" key="3">
    <source>
        <dbReference type="ARBA" id="ARBA00022741"/>
    </source>
</evidence>
<dbReference type="FunFam" id="1.10.510.10:FF:000571">
    <property type="entry name" value="Maternal embryonic leucine zipper kinase"/>
    <property type="match status" value="1"/>
</dbReference>
<dbReference type="PROSITE" id="PS50011">
    <property type="entry name" value="PROTEIN_KINASE_DOM"/>
    <property type="match status" value="1"/>
</dbReference>
<reference evidence="8" key="1">
    <citation type="submission" date="2021-01" db="EMBL/GenBank/DDBJ databases">
        <authorList>
            <person name="Corre E."/>
            <person name="Pelletier E."/>
            <person name="Niang G."/>
            <person name="Scheremetjew M."/>
            <person name="Finn R."/>
            <person name="Kale V."/>
            <person name="Holt S."/>
            <person name="Cochrane G."/>
            <person name="Meng A."/>
            <person name="Brown T."/>
            <person name="Cohen L."/>
        </authorList>
    </citation>
    <scope>NUCLEOTIDE SEQUENCE</scope>
    <source>
        <strain evidence="8">SM1012Den-03</strain>
    </source>
</reference>
<dbReference type="Gene3D" id="1.10.510.10">
    <property type="entry name" value="Transferase(Phosphotransferase) domain 1"/>
    <property type="match status" value="1"/>
</dbReference>
<dbReference type="PANTHER" id="PTHR24345">
    <property type="entry name" value="SERINE/THREONINE-PROTEIN KINASE PLK"/>
    <property type="match status" value="1"/>
</dbReference>
<dbReference type="PANTHER" id="PTHR24345:SF0">
    <property type="entry name" value="CELL CYCLE SERINE_THREONINE-PROTEIN KINASE CDC5_MSD2"/>
    <property type="match status" value="1"/>
</dbReference>
<evidence type="ECO:0000259" key="7">
    <source>
        <dbReference type="PROSITE" id="PS50011"/>
    </source>
</evidence>
<dbReference type="AlphaFoldDB" id="A0A7S2LK70"/>
<evidence type="ECO:0000256" key="1">
    <source>
        <dbReference type="ARBA" id="ARBA00022527"/>
    </source>
</evidence>
<evidence type="ECO:0000256" key="4">
    <source>
        <dbReference type="ARBA" id="ARBA00022777"/>
    </source>
</evidence>
<keyword evidence="4" id="KW-0418">Kinase</keyword>
<keyword evidence="2" id="KW-0808">Transferase</keyword>